<protein>
    <submittedName>
        <fullName evidence="1">Uncharacterized protein</fullName>
    </submittedName>
</protein>
<sequence length="284" mass="32910">MKLTQTQVERRNSVASLTREQVDTFMNRGHDEAHSALRRIRKEMLSFLEAKPVYKPVKRPALRHRMYAIETGYSDFFSSQVMWFDNWTALRRTFDPPYYVDDRSQFYMDAHGDEAAQAGALAFRAPDGKWVIFNYITFYQPVGGRRGYNNESNTSSIMVLRRPAEVMSREANRYSLQDVQEKLRECAADFKGDLERYAEFHYEANDAATLGFRLGQSIDEYADALDHRDWRGMKEAREAYASTIKDAYVPSAHEATFLSELGIRVKDATEARKVMRFLSRVGLT</sequence>
<accession>A0A2W4YQI2</accession>
<gene>
    <name evidence="1" type="ORF">DI640_13075</name>
</gene>
<organism evidence="1 2">
    <name type="scientific">Sphingomonas taxi</name>
    <dbReference type="NCBI Taxonomy" id="1549858"/>
    <lineage>
        <taxon>Bacteria</taxon>
        <taxon>Pseudomonadati</taxon>
        <taxon>Pseudomonadota</taxon>
        <taxon>Alphaproteobacteria</taxon>
        <taxon>Sphingomonadales</taxon>
        <taxon>Sphingomonadaceae</taxon>
        <taxon>Sphingomonas</taxon>
    </lineage>
</organism>
<dbReference type="Proteomes" id="UP000249555">
    <property type="component" value="Unassembled WGS sequence"/>
</dbReference>
<proteinExistence type="predicted"/>
<dbReference type="AlphaFoldDB" id="A0A2W4YQI2"/>
<name>A0A2W4YQI2_9SPHN</name>
<comment type="caution">
    <text evidence="1">The sequence shown here is derived from an EMBL/GenBank/DDBJ whole genome shotgun (WGS) entry which is preliminary data.</text>
</comment>
<evidence type="ECO:0000313" key="2">
    <source>
        <dbReference type="Proteomes" id="UP000249555"/>
    </source>
</evidence>
<dbReference type="EMBL" id="QFMX01000013">
    <property type="protein sequence ID" value="PZO72300.1"/>
    <property type="molecule type" value="Genomic_DNA"/>
</dbReference>
<reference evidence="1 2" key="1">
    <citation type="submission" date="2017-08" db="EMBL/GenBank/DDBJ databases">
        <title>Infants hospitalized years apart are colonized by the same room-sourced microbial strains.</title>
        <authorList>
            <person name="Brooks B."/>
            <person name="Olm M.R."/>
            <person name="Firek B.A."/>
            <person name="Baker R."/>
            <person name="Thomas B.C."/>
            <person name="Morowitz M.J."/>
            <person name="Banfield J.F."/>
        </authorList>
    </citation>
    <scope>NUCLEOTIDE SEQUENCE [LARGE SCALE GENOMIC DNA]</scope>
    <source>
        <strain evidence="1">S2_018_000_R3_119</strain>
    </source>
</reference>
<evidence type="ECO:0000313" key="1">
    <source>
        <dbReference type="EMBL" id="PZO72300.1"/>
    </source>
</evidence>